<dbReference type="SUPFAM" id="SSF52507">
    <property type="entry name" value="Homo-oligomeric flavin-containing Cys decarboxylases, HFCD"/>
    <property type="match status" value="1"/>
</dbReference>
<dbReference type="RefSeq" id="WP_179535488.1">
    <property type="nucleotide sequence ID" value="NZ_JACBYW010000004.1"/>
</dbReference>
<dbReference type="Proteomes" id="UP000548304">
    <property type="component" value="Unassembled WGS sequence"/>
</dbReference>
<dbReference type="PANTHER" id="PTHR14359">
    <property type="entry name" value="HOMO-OLIGOMERIC FLAVIN CONTAINING CYS DECARBOXYLASE FAMILY"/>
    <property type="match status" value="1"/>
</dbReference>
<dbReference type="AlphaFoldDB" id="A0A852YYD9"/>
<proteinExistence type="predicted"/>
<dbReference type="GO" id="GO:0071513">
    <property type="term" value="C:phosphopantothenoylcysteine decarboxylase complex"/>
    <property type="evidence" value="ECO:0007669"/>
    <property type="project" value="TreeGrafter"/>
</dbReference>
<name>A0A852YYD9_9ACTN</name>
<protein>
    <submittedName>
        <fullName evidence="2">Phosphopantothenoylcysteine synthetase/decarboxylase</fullName>
    </submittedName>
</protein>
<dbReference type="InterPro" id="IPR003382">
    <property type="entry name" value="Flavoprotein"/>
</dbReference>
<gene>
    <name evidence="2" type="ORF">FHR84_002364</name>
</gene>
<dbReference type="EMBL" id="JACBYW010000004">
    <property type="protein sequence ID" value="NYH79030.1"/>
    <property type="molecule type" value="Genomic_DNA"/>
</dbReference>
<accession>A0A852YYD9</accession>
<evidence type="ECO:0000259" key="1">
    <source>
        <dbReference type="Pfam" id="PF02441"/>
    </source>
</evidence>
<dbReference type="GO" id="GO:0015937">
    <property type="term" value="P:coenzyme A biosynthetic process"/>
    <property type="evidence" value="ECO:0007669"/>
    <property type="project" value="TreeGrafter"/>
</dbReference>
<dbReference type="InterPro" id="IPR036551">
    <property type="entry name" value="Flavin_trans-like"/>
</dbReference>
<dbReference type="GO" id="GO:0004633">
    <property type="term" value="F:phosphopantothenoylcysteine decarboxylase activity"/>
    <property type="evidence" value="ECO:0007669"/>
    <property type="project" value="TreeGrafter"/>
</dbReference>
<sequence length="176" mass="18721">MTAGDGPVVYLVGTAAPPVRELAEPVGLLRRAGWDVCVVLTPTAADWVDGEELAEQSGRPVRVYPRMPSEQDPLPKADAVLVAPVTFNSLTKIATGVSDTLAVSLVNELLAGEVPITLAPCVKPVLRRHPAYPANIRLLTDAGVRLLDPDSLTSRGTDGLATFDWNTAVTEFLRAE</sequence>
<evidence type="ECO:0000313" key="3">
    <source>
        <dbReference type="Proteomes" id="UP000548304"/>
    </source>
</evidence>
<dbReference type="Gene3D" id="3.40.50.1950">
    <property type="entry name" value="Flavin prenyltransferase-like"/>
    <property type="match status" value="1"/>
</dbReference>
<dbReference type="GO" id="GO:0010181">
    <property type="term" value="F:FMN binding"/>
    <property type="evidence" value="ECO:0007669"/>
    <property type="project" value="TreeGrafter"/>
</dbReference>
<reference evidence="2 3" key="1">
    <citation type="submission" date="2020-07" db="EMBL/GenBank/DDBJ databases">
        <title>Genomic Encyclopedia of Type Strains, Phase III (KMG-III): the genomes of soil and plant-associated and newly described type strains.</title>
        <authorList>
            <person name="Whitman W."/>
        </authorList>
    </citation>
    <scope>NUCLEOTIDE SEQUENCE [LARGE SCALE GENOMIC DNA]</scope>
    <source>
        <strain evidence="2 3">CECT 8576</strain>
    </source>
</reference>
<comment type="caution">
    <text evidence="2">The sequence shown here is derived from an EMBL/GenBank/DDBJ whole genome shotgun (WGS) entry which is preliminary data.</text>
</comment>
<dbReference type="PANTHER" id="PTHR14359:SF6">
    <property type="entry name" value="PHOSPHOPANTOTHENOYLCYSTEINE DECARBOXYLASE"/>
    <property type="match status" value="1"/>
</dbReference>
<keyword evidence="3" id="KW-1185">Reference proteome</keyword>
<dbReference type="Pfam" id="PF02441">
    <property type="entry name" value="Flavoprotein"/>
    <property type="match status" value="1"/>
</dbReference>
<feature type="domain" description="Flavoprotein" evidence="1">
    <location>
        <begin position="14"/>
        <end position="127"/>
    </location>
</feature>
<evidence type="ECO:0000313" key="2">
    <source>
        <dbReference type="EMBL" id="NYH79030.1"/>
    </source>
</evidence>
<organism evidence="2 3">
    <name type="scientific">Actinopolyspora biskrensis</name>
    <dbReference type="NCBI Taxonomy" id="1470178"/>
    <lineage>
        <taxon>Bacteria</taxon>
        <taxon>Bacillati</taxon>
        <taxon>Actinomycetota</taxon>
        <taxon>Actinomycetes</taxon>
        <taxon>Actinopolysporales</taxon>
        <taxon>Actinopolysporaceae</taxon>
        <taxon>Actinopolyspora</taxon>
    </lineage>
</organism>